<reference evidence="1" key="1">
    <citation type="journal article" date="2020" name="mSystems">
        <title>Genome- and Community-Level Interaction Insights into Carbon Utilization and Element Cycling Functions of Hydrothermarchaeota in Hydrothermal Sediment.</title>
        <authorList>
            <person name="Zhou Z."/>
            <person name="Liu Y."/>
            <person name="Xu W."/>
            <person name="Pan J."/>
            <person name="Luo Z.H."/>
            <person name="Li M."/>
        </authorList>
    </citation>
    <scope>NUCLEOTIDE SEQUENCE [LARGE SCALE GENOMIC DNA]</scope>
    <source>
        <strain evidence="1">SpSt-655</strain>
    </source>
</reference>
<comment type="caution">
    <text evidence="1">The sequence shown here is derived from an EMBL/GenBank/DDBJ whole genome shotgun (WGS) entry which is preliminary data.</text>
</comment>
<organism evidence="1">
    <name type="scientific">candidate division WOR-3 bacterium</name>
    <dbReference type="NCBI Taxonomy" id="2052148"/>
    <lineage>
        <taxon>Bacteria</taxon>
        <taxon>Bacteria division WOR-3</taxon>
    </lineage>
</organism>
<dbReference type="EMBL" id="DTBX01000123">
    <property type="protein sequence ID" value="HGQ55513.1"/>
    <property type="molecule type" value="Genomic_DNA"/>
</dbReference>
<evidence type="ECO:0000313" key="1">
    <source>
        <dbReference type="EMBL" id="HGQ55513.1"/>
    </source>
</evidence>
<proteinExistence type="predicted"/>
<sequence length="397" mass="46783">MRKDINTLFFLFLISFLFAKLEWEKQIHRMYQLEGTNKSIERFFKNLNIPYKSDTVYVFMVPPMVAARVEIGINSFIQHLRKQSIKNDIILLAISNKRRATEKYLERRRFLADYQKIVNEEFLKFFYFSGSIFEVPFVTKFYLPKGELLSSFSLMGKIDSITVSEFIADLSKPKIKRETISLKKVKIKGEKYKPIFVKKLKLYDTEEHPLSSTFYISINPSGTYLALRDNLSYSVYIFDLQTGKMLNVLYPDSIEERMFVNVPENIYVILKKMNVLNPMYFNPQFYDDTTIFISASLPRIEIDIKGKDTNISYFNARCLIRKSIFSNKILKYLLFKQPPLDISYLIKHTDISVIPQTGLIFALFKKGWPYGGEVLDELKIPPEENPFTNEFYKEHLY</sequence>
<gene>
    <name evidence="1" type="ORF">ENU28_03490</name>
</gene>
<protein>
    <submittedName>
        <fullName evidence="1">Uncharacterized protein</fullName>
    </submittedName>
</protein>
<dbReference type="AlphaFoldDB" id="A0A7V4CI32"/>
<accession>A0A7V4CI32</accession>
<name>A0A7V4CI32_UNCW3</name>